<keyword evidence="9 12" id="KW-0450">Lipoyl</keyword>
<evidence type="ECO:0000313" key="16">
    <source>
        <dbReference type="EMBL" id="GGC29159.1"/>
    </source>
</evidence>
<feature type="compositionally biased region" description="Low complexity" evidence="13">
    <location>
        <begin position="187"/>
        <end position="206"/>
    </location>
</feature>
<comment type="pathway">
    <text evidence="3 12">Amino-acid degradation; L-lysine degradation via saccharopine pathway; glutaryl-CoA from L-lysine: step 6/6.</text>
</comment>
<evidence type="ECO:0000256" key="2">
    <source>
        <dbReference type="ARBA" id="ARBA00004052"/>
    </source>
</evidence>
<feature type="region of interest" description="Disordered" evidence="13">
    <location>
        <begin position="187"/>
        <end position="215"/>
    </location>
</feature>
<evidence type="ECO:0000256" key="11">
    <source>
        <dbReference type="ARBA" id="ARBA00052761"/>
    </source>
</evidence>
<dbReference type="Pfam" id="PF02817">
    <property type="entry name" value="E3_binding"/>
    <property type="match status" value="1"/>
</dbReference>
<protein>
    <recommendedName>
        <fullName evidence="6 12">Dihydrolipoyllysine-residue succinyltransferase component of 2-oxoglutarate dehydrogenase complex</fullName>
        <ecNumber evidence="5 12">2.3.1.61</ecNumber>
    </recommendedName>
    <alternativeName>
        <fullName evidence="12">2-oxoglutarate dehydrogenase complex component E2</fullName>
    </alternativeName>
</protein>
<dbReference type="InterPro" id="IPR004167">
    <property type="entry name" value="PSBD"/>
</dbReference>
<dbReference type="PROSITE" id="PS50968">
    <property type="entry name" value="BIOTINYL_LIPOYL"/>
    <property type="match status" value="2"/>
</dbReference>
<dbReference type="Pfam" id="PF00364">
    <property type="entry name" value="Biotin_lipoyl"/>
    <property type="match status" value="2"/>
</dbReference>
<comment type="catalytic activity">
    <reaction evidence="11 12">
        <text>N(6)-[(R)-dihydrolipoyl]-L-lysyl-[protein] + succinyl-CoA = N(6)-[(R)-S(8)-succinyldihydrolipoyl]-L-lysyl-[protein] + CoA</text>
        <dbReference type="Rhea" id="RHEA:15213"/>
        <dbReference type="Rhea" id="RHEA-COMP:10475"/>
        <dbReference type="Rhea" id="RHEA-COMP:20092"/>
        <dbReference type="ChEBI" id="CHEBI:57287"/>
        <dbReference type="ChEBI" id="CHEBI:57292"/>
        <dbReference type="ChEBI" id="CHEBI:83100"/>
        <dbReference type="ChEBI" id="CHEBI:83120"/>
        <dbReference type="EC" id="2.3.1.61"/>
    </reaction>
</comment>
<dbReference type="Proteomes" id="UP000635885">
    <property type="component" value="Unassembled WGS sequence"/>
</dbReference>
<feature type="domain" description="Lipoyl-binding" evidence="14">
    <location>
        <begin position="2"/>
        <end position="76"/>
    </location>
</feature>
<comment type="cofactor">
    <cofactor evidence="1">
        <name>(R)-lipoate</name>
        <dbReference type="ChEBI" id="CHEBI:83088"/>
    </cofactor>
</comment>
<organism evidence="16 17">
    <name type="scientific">Belliella aquatica</name>
    <dbReference type="NCBI Taxonomy" id="1323734"/>
    <lineage>
        <taxon>Bacteria</taxon>
        <taxon>Pseudomonadati</taxon>
        <taxon>Bacteroidota</taxon>
        <taxon>Cytophagia</taxon>
        <taxon>Cytophagales</taxon>
        <taxon>Cyclobacteriaceae</taxon>
        <taxon>Belliella</taxon>
    </lineage>
</organism>
<proteinExistence type="inferred from homology"/>
<reference evidence="17" key="1">
    <citation type="journal article" date="2019" name="Int. J. Syst. Evol. Microbiol.">
        <title>The Global Catalogue of Microorganisms (GCM) 10K type strain sequencing project: providing services to taxonomists for standard genome sequencing and annotation.</title>
        <authorList>
            <consortium name="The Broad Institute Genomics Platform"/>
            <consortium name="The Broad Institute Genome Sequencing Center for Infectious Disease"/>
            <person name="Wu L."/>
            <person name="Ma J."/>
        </authorList>
    </citation>
    <scope>NUCLEOTIDE SEQUENCE [LARGE SCALE GENOMIC DNA]</scope>
    <source>
        <strain evidence="17">CGMCC 1.12479</strain>
    </source>
</reference>
<evidence type="ECO:0000256" key="6">
    <source>
        <dbReference type="ARBA" id="ARBA00019511"/>
    </source>
</evidence>
<dbReference type="Gene3D" id="3.30.559.10">
    <property type="entry name" value="Chloramphenicol acetyltransferase-like domain"/>
    <property type="match status" value="1"/>
</dbReference>
<dbReference type="SUPFAM" id="SSF47005">
    <property type="entry name" value="Peripheral subunit-binding domain of 2-oxo acid dehydrogenase complex"/>
    <property type="match status" value="1"/>
</dbReference>
<dbReference type="InterPro" id="IPR000089">
    <property type="entry name" value="Biotin_lipoyl"/>
</dbReference>
<dbReference type="InterPro" id="IPR023213">
    <property type="entry name" value="CAT-like_dom_sf"/>
</dbReference>
<keyword evidence="7 12" id="KW-0816">Tricarboxylic acid cycle</keyword>
<comment type="similarity">
    <text evidence="4 12">Belongs to the 2-oxoacid dehydrogenase family.</text>
</comment>
<dbReference type="PROSITE" id="PS00189">
    <property type="entry name" value="LIPOYL"/>
    <property type="match status" value="1"/>
</dbReference>
<dbReference type="InterPro" id="IPR036625">
    <property type="entry name" value="E3-bd_dom_sf"/>
</dbReference>
<evidence type="ECO:0000313" key="17">
    <source>
        <dbReference type="Proteomes" id="UP000635885"/>
    </source>
</evidence>
<evidence type="ECO:0000256" key="7">
    <source>
        <dbReference type="ARBA" id="ARBA00022532"/>
    </source>
</evidence>
<feature type="compositionally biased region" description="Basic and acidic residues" evidence="13">
    <location>
        <begin position="237"/>
        <end position="256"/>
    </location>
</feature>
<accession>A0ABQ1LVA2</accession>
<evidence type="ECO:0000256" key="4">
    <source>
        <dbReference type="ARBA" id="ARBA00007317"/>
    </source>
</evidence>
<dbReference type="RefSeq" id="WP_188439340.1">
    <property type="nucleotide sequence ID" value="NZ_BMFD01000001.1"/>
</dbReference>
<evidence type="ECO:0000256" key="5">
    <source>
        <dbReference type="ARBA" id="ARBA00012945"/>
    </source>
</evidence>
<feature type="compositionally biased region" description="Basic and acidic residues" evidence="13">
    <location>
        <begin position="265"/>
        <end position="291"/>
    </location>
</feature>
<dbReference type="NCBIfam" id="TIGR01347">
    <property type="entry name" value="sucB"/>
    <property type="match status" value="1"/>
</dbReference>
<gene>
    <name evidence="16" type="primary">sucB</name>
    <name evidence="16" type="ORF">GCM10010993_05100</name>
</gene>
<dbReference type="InterPro" id="IPR011053">
    <property type="entry name" value="Single_hybrid_motif"/>
</dbReference>
<name>A0ABQ1LVA2_9BACT</name>
<dbReference type="SUPFAM" id="SSF51230">
    <property type="entry name" value="Single hybrid motif"/>
    <property type="match status" value="2"/>
</dbReference>
<dbReference type="Gene3D" id="2.40.50.100">
    <property type="match status" value="2"/>
</dbReference>
<dbReference type="PROSITE" id="PS51826">
    <property type="entry name" value="PSBD"/>
    <property type="match status" value="1"/>
</dbReference>
<sequence>MSLEIKVPTVGESISEVTIGQWFKKDGDFVEMDEVICELESDKATFELAAEAAGILKTMAAEGDTLEIGAVICEINTDGQAGGKIEKSEKPAESTSSSAGGKTGEMKDMIVPTVGESITEVTLANWLKADGDYVELDEIIAEVDSDKATFELPAEANGILRHVAQEGDTLEIGGLICKIEVMEGGAPTSEEAAPASGSSASSSVSSTDKDTYATGHASPAAAKILAEKGISANEIKGTGKDGRITKEDAEKAEKSAPKPAAAKPAESKKEEKSEAAPKVAGSRDSRREKMTSLRKTVSRRLVSVKNETAMLTTFNEVNMGPIMEMRKKFKDQFKEKHGVNLGFMSFFTKAVCVALQEWPAVNAQIDGNEIVYNDFCDISIAVSAPKGLVVPVIRNAEAMSFEEIEKEVVRLAMKARDNKLSIEEMTGGTFTLTNGGIFGSMMSTPIINAPQSAILGMHNIVERPMAVNGEVKILPMMYLALSYDHRIIDGRESVSFLVRVKQLLEDPTRLLFGV</sequence>
<evidence type="ECO:0000259" key="15">
    <source>
        <dbReference type="PROSITE" id="PS51826"/>
    </source>
</evidence>
<comment type="caution">
    <text evidence="16">The sequence shown here is derived from an EMBL/GenBank/DDBJ whole genome shotgun (WGS) entry which is preliminary data.</text>
</comment>
<dbReference type="CDD" id="cd06849">
    <property type="entry name" value="lipoyl_domain"/>
    <property type="match status" value="2"/>
</dbReference>
<keyword evidence="17" id="KW-1185">Reference proteome</keyword>
<dbReference type="InterPro" id="IPR001078">
    <property type="entry name" value="2-oxoacid_DH_actylTfrase"/>
</dbReference>
<keyword evidence="8 12" id="KW-0808">Transferase</keyword>
<evidence type="ECO:0000256" key="12">
    <source>
        <dbReference type="RuleBase" id="RU361138"/>
    </source>
</evidence>
<dbReference type="NCBIfam" id="NF004309">
    <property type="entry name" value="PRK05704.1"/>
    <property type="match status" value="1"/>
</dbReference>
<dbReference type="PANTHER" id="PTHR43416">
    <property type="entry name" value="DIHYDROLIPOYLLYSINE-RESIDUE SUCCINYLTRANSFERASE COMPONENT OF 2-OXOGLUTARATE DEHYDROGENASE COMPLEX, MITOCHONDRIAL-RELATED"/>
    <property type="match status" value="1"/>
</dbReference>
<feature type="region of interest" description="Disordered" evidence="13">
    <location>
        <begin position="82"/>
        <end position="105"/>
    </location>
</feature>
<dbReference type="PANTHER" id="PTHR43416:SF5">
    <property type="entry name" value="DIHYDROLIPOYLLYSINE-RESIDUE SUCCINYLTRANSFERASE COMPONENT OF 2-OXOGLUTARATE DEHYDROGENASE COMPLEX, MITOCHONDRIAL"/>
    <property type="match status" value="1"/>
</dbReference>
<evidence type="ECO:0000256" key="9">
    <source>
        <dbReference type="ARBA" id="ARBA00022823"/>
    </source>
</evidence>
<evidence type="ECO:0000256" key="8">
    <source>
        <dbReference type="ARBA" id="ARBA00022679"/>
    </source>
</evidence>
<dbReference type="SUPFAM" id="SSF52777">
    <property type="entry name" value="CoA-dependent acyltransferases"/>
    <property type="match status" value="1"/>
</dbReference>
<dbReference type="InterPro" id="IPR006255">
    <property type="entry name" value="SucB"/>
</dbReference>
<feature type="domain" description="Peripheral subunit-binding (PSBD)" evidence="15">
    <location>
        <begin position="216"/>
        <end position="253"/>
    </location>
</feature>
<keyword evidence="10 12" id="KW-0012">Acyltransferase</keyword>
<evidence type="ECO:0000256" key="3">
    <source>
        <dbReference type="ARBA" id="ARBA00005145"/>
    </source>
</evidence>
<evidence type="ECO:0000256" key="13">
    <source>
        <dbReference type="SAM" id="MobiDB-lite"/>
    </source>
</evidence>
<dbReference type="Pfam" id="PF00198">
    <property type="entry name" value="2-oxoacid_dh"/>
    <property type="match status" value="1"/>
</dbReference>
<feature type="region of interest" description="Disordered" evidence="13">
    <location>
        <begin position="235"/>
        <end position="294"/>
    </location>
</feature>
<evidence type="ECO:0000256" key="1">
    <source>
        <dbReference type="ARBA" id="ARBA00001938"/>
    </source>
</evidence>
<dbReference type="InterPro" id="IPR050537">
    <property type="entry name" value="2-oxoacid_dehydrogenase"/>
</dbReference>
<comment type="function">
    <text evidence="2 12">E2 component of the 2-oxoglutarate dehydrogenase (OGDH) complex which catalyzes the second step in the conversion of 2-oxoglutarate to succinyl-CoA and CO(2).</text>
</comment>
<evidence type="ECO:0000259" key="14">
    <source>
        <dbReference type="PROSITE" id="PS50968"/>
    </source>
</evidence>
<dbReference type="EC" id="2.3.1.61" evidence="5 12"/>
<evidence type="ECO:0000256" key="10">
    <source>
        <dbReference type="ARBA" id="ARBA00023315"/>
    </source>
</evidence>
<dbReference type="EMBL" id="BMFD01000001">
    <property type="protein sequence ID" value="GGC29159.1"/>
    <property type="molecule type" value="Genomic_DNA"/>
</dbReference>
<feature type="domain" description="Lipoyl-binding" evidence="14">
    <location>
        <begin position="106"/>
        <end position="180"/>
    </location>
</feature>
<dbReference type="InterPro" id="IPR003016">
    <property type="entry name" value="2-oxoA_DH_lipoyl-BS"/>
</dbReference>
<dbReference type="Gene3D" id="4.10.320.10">
    <property type="entry name" value="E3-binding domain"/>
    <property type="match status" value="1"/>
</dbReference>